<sequence length="440" mass="48042">MAAATGNYFPQHPGDPTSFSFLRTEAWRQFNPIELDLRSQLTIITGSNGTGKTTLLSLVGVHFNWNMELIGTPVLGADGHVTFKLGTDVPIELAGRDPSAFPGPPGYTAPPTSKVGSLEYENGVVTQLLVPEFQSPQISMQYDQQQNVEGVFLSSHRSISAYQQAAWIPARFSPARELLENFLSEIRSRHFGLASEKSSMLVMKESLLAAAVYSEGNSSVVADDDARAVWNGFQETLRGLLPVELGFDRLKASPPEVILVTKTGDFTIDALSGGLRAIFELAWQIFLRSRKLEVFTVCIDEPENHLHPALQRSLMPSLMKAFPKVKFLVATHSPFVVRSANEANIYALTYDESNHVSATLLDLKGAGLSAEDTLRDVLGLDSTLPMWAESTFNDILSRFTSASPDADTISELREALVSAGLSSEMPLAVEAVVNSQDEHL</sequence>
<evidence type="ECO:0000313" key="4">
    <source>
        <dbReference type="Proteomes" id="UP000676885"/>
    </source>
</evidence>
<accession>A0A975R092</accession>
<evidence type="ECO:0000259" key="2">
    <source>
        <dbReference type="Pfam" id="PF13476"/>
    </source>
</evidence>
<dbReference type="InterPro" id="IPR003959">
    <property type="entry name" value="ATPase_AAA_core"/>
</dbReference>
<dbReference type="PANTHER" id="PTHR43581:SF2">
    <property type="entry name" value="EXCINUCLEASE ATPASE SUBUNIT"/>
    <property type="match status" value="1"/>
</dbReference>
<dbReference type="Pfam" id="PF13304">
    <property type="entry name" value="AAA_21"/>
    <property type="match status" value="1"/>
</dbReference>
<organism evidence="3 4">
    <name type="scientific">Arthrobacter jiangjiafuii</name>
    <dbReference type="NCBI Taxonomy" id="2817475"/>
    <lineage>
        <taxon>Bacteria</taxon>
        <taxon>Bacillati</taxon>
        <taxon>Actinomycetota</taxon>
        <taxon>Actinomycetes</taxon>
        <taxon>Micrococcales</taxon>
        <taxon>Micrococcaceae</taxon>
        <taxon>Arthrobacter</taxon>
    </lineage>
</organism>
<dbReference type="SUPFAM" id="SSF52540">
    <property type="entry name" value="P-loop containing nucleoside triphosphate hydrolases"/>
    <property type="match status" value="1"/>
</dbReference>
<evidence type="ECO:0000313" key="3">
    <source>
        <dbReference type="EMBL" id="QWC10700.1"/>
    </source>
</evidence>
<feature type="domain" description="ATPase AAA-type core" evidence="1">
    <location>
        <begin position="261"/>
        <end position="337"/>
    </location>
</feature>
<dbReference type="GO" id="GO:0016887">
    <property type="term" value="F:ATP hydrolysis activity"/>
    <property type="evidence" value="ECO:0007669"/>
    <property type="project" value="InterPro"/>
</dbReference>
<dbReference type="InterPro" id="IPR027417">
    <property type="entry name" value="P-loop_NTPase"/>
</dbReference>
<dbReference type="InterPro" id="IPR051396">
    <property type="entry name" value="Bact_Antivir_Def_Nuclease"/>
</dbReference>
<dbReference type="GO" id="GO:0006302">
    <property type="term" value="P:double-strand break repair"/>
    <property type="evidence" value="ECO:0007669"/>
    <property type="project" value="InterPro"/>
</dbReference>
<keyword evidence="4" id="KW-1185">Reference proteome</keyword>
<dbReference type="GO" id="GO:0005524">
    <property type="term" value="F:ATP binding"/>
    <property type="evidence" value="ECO:0007669"/>
    <property type="project" value="InterPro"/>
</dbReference>
<dbReference type="EMBL" id="CP076022">
    <property type="protein sequence ID" value="QWC10700.1"/>
    <property type="molecule type" value="Genomic_DNA"/>
</dbReference>
<gene>
    <name evidence="3" type="ORF">KKR91_03475</name>
</gene>
<name>A0A975R092_9MICC</name>
<dbReference type="Proteomes" id="UP000676885">
    <property type="component" value="Chromosome"/>
</dbReference>
<reference evidence="3 4" key="1">
    <citation type="submission" date="2021-05" db="EMBL/GenBank/DDBJ databases">
        <title>Novel species in genus Arthrobacter.</title>
        <authorList>
            <person name="Zhang G."/>
        </authorList>
    </citation>
    <scope>NUCLEOTIDE SEQUENCE [LARGE SCALE GENOMIC DNA]</scope>
    <source>
        <strain evidence="4">zg-ZUI227</strain>
    </source>
</reference>
<dbReference type="PANTHER" id="PTHR43581">
    <property type="entry name" value="ATP/GTP PHOSPHATASE"/>
    <property type="match status" value="1"/>
</dbReference>
<dbReference type="RefSeq" id="WP_210229902.1">
    <property type="nucleotide sequence ID" value="NZ_CP076022.1"/>
</dbReference>
<dbReference type="AlphaFoldDB" id="A0A975R092"/>
<dbReference type="KEGG" id="ajg:KKR91_03475"/>
<dbReference type="InterPro" id="IPR038729">
    <property type="entry name" value="Rad50/SbcC_AAA"/>
</dbReference>
<dbReference type="Gene3D" id="3.40.50.300">
    <property type="entry name" value="P-loop containing nucleotide triphosphate hydrolases"/>
    <property type="match status" value="2"/>
</dbReference>
<dbReference type="Pfam" id="PF13476">
    <property type="entry name" value="AAA_23"/>
    <property type="match status" value="1"/>
</dbReference>
<proteinExistence type="predicted"/>
<dbReference type="CDD" id="cd00267">
    <property type="entry name" value="ABC_ATPase"/>
    <property type="match status" value="1"/>
</dbReference>
<evidence type="ECO:0000259" key="1">
    <source>
        <dbReference type="Pfam" id="PF13304"/>
    </source>
</evidence>
<protein>
    <submittedName>
        <fullName evidence="3">AAA family ATPase</fullName>
    </submittedName>
</protein>
<feature type="domain" description="Rad50/SbcC-type AAA" evidence="2">
    <location>
        <begin position="23"/>
        <end position="56"/>
    </location>
</feature>